<protein>
    <recommendedName>
        <fullName evidence="5">1-acyl-sn-glycerol-3-phosphate acyltransferase</fullName>
        <ecNumber evidence="5">2.3.1.51</ecNumber>
    </recommendedName>
</protein>
<keyword evidence="9" id="KW-1185">Reference proteome</keyword>
<dbReference type="NCBIfam" id="TIGR00530">
    <property type="entry name" value="AGP_acyltrn"/>
    <property type="match status" value="1"/>
</dbReference>
<evidence type="ECO:0000256" key="3">
    <source>
        <dbReference type="ARBA" id="ARBA00022679"/>
    </source>
</evidence>
<reference evidence="8" key="2">
    <citation type="submission" date="2021-08" db="EMBL/GenBank/DDBJ databases">
        <authorList>
            <person name="Eriksson T."/>
        </authorList>
    </citation>
    <scope>NUCLEOTIDE SEQUENCE</scope>
    <source>
        <strain evidence="8">Stoneville</strain>
        <tissue evidence="8">Whole head</tissue>
    </source>
</reference>
<feature type="domain" description="Phospholipid/glycerol acyltransferase" evidence="7">
    <location>
        <begin position="93"/>
        <end position="210"/>
    </location>
</feature>
<dbReference type="GO" id="GO:0016020">
    <property type="term" value="C:membrane"/>
    <property type="evidence" value="ECO:0007669"/>
    <property type="project" value="InterPro"/>
</dbReference>
<keyword evidence="6" id="KW-0472">Membrane</keyword>
<keyword evidence="6" id="KW-1133">Transmembrane helix</keyword>
<comment type="catalytic activity">
    <reaction evidence="5">
        <text>a 1-acyl-sn-glycero-3-phosphate + an acyl-CoA = a 1,2-diacyl-sn-glycero-3-phosphate + CoA</text>
        <dbReference type="Rhea" id="RHEA:19709"/>
        <dbReference type="ChEBI" id="CHEBI:57287"/>
        <dbReference type="ChEBI" id="CHEBI:57970"/>
        <dbReference type="ChEBI" id="CHEBI:58342"/>
        <dbReference type="ChEBI" id="CHEBI:58608"/>
        <dbReference type="EC" id="2.3.1.51"/>
    </reaction>
</comment>
<feature type="transmembrane region" description="Helical" evidence="6">
    <location>
        <begin position="6"/>
        <end position="21"/>
    </location>
</feature>
<keyword evidence="6" id="KW-0812">Transmembrane</keyword>
<dbReference type="PANTHER" id="PTHR10434:SF11">
    <property type="entry name" value="1-ACYL-SN-GLYCEROL-3-PHOSPHATE ACYLTRANSFERASE"/>
    <property type="match status" value="1"/>
</dbReference>
<name>A0A8J6L7H4_TENMO</name>
<dbReference type="AlphaFoldDB" id="A0A8J6L7H4"/>
<dbReference type="Pfam" id="PF01553">
    <property type="entry name" value="Acyltransferase"/>
    <property type="match status" value="1"/>
</dbReference>
<dbReference type="CDD" id="cd07989">
    <property type="entry name" value="LPLAT_AGPAT-like"/>
    <property type="match status" value="1"/>
</dbReference>
<dbReference type="Proteomes" id="UP000719412">
    <property type="component" value="Unassembled WGS sequence"/>
</dbReference>
<dbReference type="EC" id="2.3.1.51" evidence="5"/>
<keyword evidence="5" id="KW-0443">Lipid metabolism</keyword>
<dbReference type="GO" id="GO:0006654">
    <property type="term" value="P:phosphatidic acid biosynthetic process"/>
    <property type="evidence" value="ECO:0007669"/>
    <property type="project" value="TreeGrafter"/>
</dbReference>
<dbReference type="InterPro" id="IPR002123">
    <property type="entry name" value="Plipid/glycerol_acylTrfase"/>
</dbReference>
<keyword evidence="5" id="KW-0444">Lipid biosynthesis</keyword>
<dbReference type="PANTHER" id="PTHR10434">
    <property type="entry name" value="1-ACYL-SN-GLYCEROL-3-PHOSPHATE ACYLTRANSFERASE"/>
    <property type="match status" value="1"/>
</dbReference>
<evidence type="ECO:0000313" key="8">
    <source>
        <dbReference type="EMBL" id="KAH0810620.1"/>
    </source>
</evidence>
<keyword evidence="5" id="KW-0594">Phospholipid biosynthesis</keyword>
<evidence type="ECO:0000256" key="5">
    <source>
        <dbReference type="RuleBase" id="RU361267"/>
    </source>
</evidence>
<comment type="pathway">
    <text evidence="1">Phospholipid metabolism; CDP-diacylglycerol biosynthesis; CDP-diacylglycerol from sn-glycerol 3-phosphate: step 2/3.</text>
</comment>
<accession>A0A8J6L7H4</accession>
<gene>
    <name evidence="8" type="ORF">GEV33_012170</name>
</gene>
<sequence>MNASYTEIILAGCILVLPFLYESSHVFRYHLKFLLYYGIVMLNSVILIPLFACRAGNVRNLLTASAWCHHISTLLGLRWIVRGREHLEKDQACIIVCNHQSSIDILGMFDIWPVMDKCTVVAKKELFYAWPFGIAAWLCGLIFIPRMNSDRARALMNQAAENIKKDKIKLWVFPEGTRRNTGQIHPFKKGAFHLALSSQLPILPVVFSQYYFLDKVNKRFDHGKVYVTVLPPISTQNMTLDDMDRLMDKTRNVMTATFHEANKEVKDSMTRSCSSQ</sequence>
<evidence type="ECO:0000259" key="7">
    <source>
        <dbReference type="SMART" id="SM00563"/>
    </source>
</evidence>
<comment type="domain">
    <text evidence="5">The HXXXXD motif is essential for acyltransferase activity and may constitute the binding site for the phosphate moiety of the glycerol-3-phosphate.</text>
</comment>
<dbReference type="EMBL" id="JABDTM020027377">
    <property type="protein sequence ID" value="KAH0810620.1"/>
    <property type="molecule type" value="Genomic_DNA"/>
</dbReference>
<dbReference type="GO" id="GO:0003841">
    <property type="term" value="F:1-acylglycerol-3-phosphate O-acyltransferase activity"/>
    <property type="evidence" value="ECO:0007669"/>
    <property type="project" value="UniProtKB-UniRule"/>
</dbReference>
<keyword evidence="4 5" id="KW-0012">Acyltransferase</keyword>
<feature type="transmembrane region" description="Helical" evidence="6">
    <location>
        <begin position="127"/>
        <end position="144"/>
    </location>
</feature>
<keyword evidence="5" id="KW-1208">Phospholipid metabolism</keyword>
<dbReference type="InterPro" id="IPR004552">
    <property type="entry name" value="AGP_acyltrans"/>
</dbReference>
<reference evidence="8" key="1">
    <citation type="journal article" date="2020" name="J Insects Food Feed">
        <title>The yellow mealworm (Tenebrio molitor) genome: a resource for the emerging insects as food and feed industry.</title>
        <authorList>
            <person name="Eriksson T."/>
            <person name="Andere A."/>
            <person name="Kelstrup H."/>
            <person name="Emery V."/>
            <person name="Picard C."/>
        </authorList>
    </citation>
    <scope>NUCLEOTIDE SEQUENCE</scope>
    <source>
        <strain evidence="8">Stoneville</strain>
        <tissue evidence="8">Whole head</tissue>
    </source>
</reference>
<organism evidence="8 9">
    <name type="scientific">Tenebrio molitor</name>
    <name type="common">Yellow mealworm beetle</name>
    <dbReference type="NCBI Taxonomy" id="7067"/>
    <lineage>
        <taxon>Eukaryota</taxon>
        <taxon>Metazoa</taxon>
        <taxon>Ecdysozoa</taxon>
        <taxon>Arthropoda</taxon>
        <taxon>Hexapoda</taxon>
        <taxon>Insecta</taxon>
        <taxon>Pterygota</taxon>
        <taxon>Neoptera</taxon>
        <taxon>Endopterygota</taxon>
        <taxon>Coleoptera</taxon>
        <taxon>Polyphaga</taxon>
        <taxon>Cucujiformia</taxon>
        <taxon>Tenebrionidae</taxon>
        <taxon>Tenebrio</taxon>
    </lineage>
</organism>
<evidence type="ECO:0000256" key="4">
    <source>
        <dbReference type="ARBA" id="ARBA00023315"/>
    </source>
</evidence>
<evidence type="ECO:0000256" key="2">
    <source>
        <dbReference type="ARBA" id="ARBA00008655"/>
    </source>
</evidence>
<evidence type="ECO:0000256" key="1">
    <source>
        <dbReference type="ARBA" id="ARBA00004728"/>
    </source>
</evidence>
<proteinExistence type="inferred from homology"/>
<dbReference type="SMART" id="SM00563">
    <property type="entry name" value="PlsC"/>
    <property type="match status" value="1"/>
</dbReference>
<comment type="similarity">
    <text evidence="2 5">Belongs to the 1-acyl-sn-glycerol-3-phosphate acyltransferase family.</text>
</comment>
<evidence type="ECO:0000313" key="9">
    <source>
        <dbReference type="Proteomes" id="UP000719412"/>
    </source>
</evidence>
<dbReference type="OrthoDB" id="202234at2759"/>
<feature type="transmembrane region" description="Helical" evidence="6">
    <location>
        <begin position="33"/>
        <end position="52"/>
    </location>
</feature>
<comment type="caution">
    <text evidence="8">The sequence shown here is derived from an EMBL/GenBank/DDBJ whole genome shotgun (WGS) entry which is preliminary data.</text>
</comment>
<dbReference type="GO" id="GO:0005783">
    <property type="term" value="C:endoplasmic reticulum"/>
    <property type="evidence" value="ECO:0007669"/>
    <property type="project" value="TreeGrafter"/>
</dbReference>
<keyword evidence="3 5" id="KW-0808">Transferase</keyword>
<evidence type="ECO:0000256" key="6">
    <source>
        <dbReference type="SAM" id="Phobius"/>
    </source>
</evidence>